<dbReference type="PANTHER" id="PTHR25462:SF296">
    <property type="entry name" value="MEIOTIC P26, ISOFORM F"/>
    <property type="match status" value="1"/>
</dbReference>
<keyword evidence="3" id="KW-0862">Zinc</keyword>
<evidence type="ECO:0000256" key="1">
    <source>
        <dbReference type="ARBA" id="ARBA00022723"/>
    </source>
</evidence>
<dbReference type="SMART" id="SM00184">
    <property type="entry name" value="RING"/>
    <property type="match status" value="1"/>
</dbReference>
<evidence type="ECO:0000256" key="4">
    <source>
        <dbReference type="PROSITE-ProRule" id="PRU00175"/>
    </source>
</evidence>
<keyword evidence="1" id="KW-0479">Metal-binding</keyword>
<feature type="region of interest" description="Disordered" evidence="5">
    <location>
        <begin position="315"/>
        <end position="345"/>
    </location>
</feature>
<sequence length="596" mass="65848">MGGQESRECAAAEHEQMGEACLRGTMDPACKGGKAADMEAQKDSDKGYNPEECPVCISAFDDVMQRPRNLPCGHTFCTSCINGLKELGHVTCPNCRLVHVVPDAGQFPISYITEDFIRRLRGTAPASLLGKAGKDAGEPVPSLDMQPDVKGAECLSRAIRSMLQEQEEKVLATIRGCQELQVQLDHYQTSLGVWGEQQQHLEDRLQTLVDRSKGARLLVRQEEAQVEDKRKQVQQGEQQQHLMLRRLRSVTSRQEAFEAIDDADLLADQESQRTQAWQEMFPKVPTVATIRKMRVTSRAALKAVQTMEAALDAKNMEENTENAEGTVDTEGACGDDEAETSAPAAPPSTILTRLEALLAPTLEAEDLYLLMPPTRSLLEAGLVFATHTIEGEKRYAQVSLQDDCLYLHSLQDQRPPPRAAVVPIDEVVPVAPPCLVFLDLTWPDSPPCRVLVRLIPDTPLGRQFIWLCTGERGPCYANTTFFHLKYSGQPGERVSGGDYERNNGKGGSPLLPDLDKGDYRESRRAGAVHAVWRGDDRSNWNSNFGILIKDLEEEGDPVDTVFGEIEAGMEGVMEAAKQYYITDVVVKDCGVVLWAE</sequence>
<dbReference type="PANTHER" id="PTHR25462">
    <property type="entry name" value="BONUS, ISOFORM C-RELATED"/>
    <property type="match status" value="1"/>
</dbReference>
<accession>A0AAW0T856</accession>
<dbReference type="InterPro" id="IPR017907">
    <property type="entry name" value="Znf_RING_CS"/>
</dbReference>
<dbReference type="EMBL" id="JARAKH010000037">
    <property type="protein sequence ID" value="KAK8383388.1"/>
    <property type="molecule type" value="Genomic_DNA"/>
</dbReference>
<protein>
    <recommendedName>
        <fullName evidence="6">RING-type domain-containing protein</fullName>
    </recommendedName>
</protein>
<evidence type="ECO:0000256" key="3">
    <source>
        <dbReference type="ARBA" id="ARBA00022833"/>
    </source>
</evidence>
<dbReference type="PROSITE" id="PS50089">
    <property type="entry name" value="ZF_RING_2"/>
    <property type="match status" value="1"/>
</dbReference>
<gene>
    <name evidence="7" type="ORF">O3P69_019046</name>
</gene>
<dbReference type="InterPro" id="IPR001841">
    <property type="entry name" value="Znf_RING"/>
</dbReference>
<dbReference type="InterPro" id="IPR047153">
    <property type="entry name" value="TRIM45/56/19-like"/>
</dbReference>
<evidence type="ECO:0000259" key="6">
    <source>
        <dbReference type="PROSITE" id="PS50089"/>
    </source>
</evidence>
<proteinExistence type="predicted"/>
<dbReference type="SUPFAM" id="SSF57850">
    <property type="entry name" value="RING/U-box"/>
    <property type="match status" value="1"/>
</dbReference>
<dbReference type="AlphaFoldDB" id="A0AAW0T856"/>
<feature type="domain" description="RING-type" evidence="6">
    <location>
        <begin position="53"/>
        <end position="96"/>
    </location>
</feature>
<dbReference type="Proteomes" id="UP001487740">
    <property type="component" value="Unassembled WGS sequence"/>
</dbReference>
<dbReference type="InterPro" id="IPR027370">
    <property type="entry name" value="Znf-RING_euk"/>
</dbReference>
<evidence type="ECO:0000313" key="8">
    <source>
        <dbReference type="Proteomes" id="UP001487740"/>
    </source>
</evidence>
<dbReference type="Gene3D" id="2.40.100.10">
    <property type="entry name" value="Cyclophilin-like"/>
    <property type="match status" value="1"/>
</dbReference>
<dbReference type="EMBL" id="JARAKH010000037">
    <property type="protein sequence ID" value="KAK8383393.1"/>
    <property type="molecule type" value="Genomic_DNA"/>
</dbReference>
<dbReference type="InterPro" id="IPR013083">
    <property type="entry name" value="Znf_RING/FYVE/PHD"/>
</dbReference>
<dbReference type="Pfam" id="PF13445">
    <property type="entry name" value="zf-RING_UBOX"/>
    <property type="match status" value="1"/>
</dbReference>
<evidence type="ECO:0000313" key="7">
    <source>
        <dbReference type="EMBL" id="KAK8383388.1"/>
    </source>
</evidence>
<dbReference type="PROSITE" id="PS00518">
    <property type="entry name" value="ZF_RING_1"/>
    <property type="match status" value="1"/>
</dbReference>
<comment type="caution">
    <text evidence="7">The sequence shown here is derived from an EMBL/GenBank/DDBJ whole genome shotgun (WGS) entry which is preliminary data.</text>
</comment>
<feature type="region of interest" description="Disordered" evidence="5">
    <location>
        <begin position="493"/>
        <end position="512"/>
    </location>
</feature>
<dbReference type="GO" id="GO:0008270">
    <property type="term" value="F:zinc ion binding"/>
    <property type="evidence" value="ECO:0007669"/>
    <property type="project" value="UniProtKB-KW"/>
</dbReference>
<name>A0AAW0T856_SCYPA</name>
<reference evidence="7 8" key="1">
    <citation type="submission" date="2023-03" db="EMBL/GenBank/DDBJ databases">
        <title>High-quality genome of Scylla paramamosain provides insights in environmental adaptation.</title>
        <authorList>
            <person name="Zhang L."/>
        </authorList>
    </citation>
    <scope>NUCLEOTIDE SEQUENCE [LARGE SCALE GENOMIC DNA]</scope>
    <source>
        <strain evidence="7">LZ_2023a</strain>
        <tissue evidence="7">Muscle</tissue>
    </source>
</reference>
<dbReference type="InterPro" id="IPR029000">
    <property type="entry name" value="Cyclophilin-like_dom_sf"/>
</dbReference>
<evidence type="ECO:0000256" key="2">
    <source>
        <dbReference type="ARBA" id="ARBA00022771"/>
    </source>
</evidence>
<keyword evidence="8" id="KW-1185">Reference proteome</keyword>
<dbReference type="Gene3D" id="3.30.40.10">
    <property type="entry name" value="Zinc/RING finger domain, C3HC4 (zinc finger)"/>
    <property type="match status" value="1"/>
</dbReference>
<dbReference type="SUPFAM" id="SSF50891">
    <property type="entry name" value="Cyclophilin-like"/>
    <property type="match status" value="1"/>
</dbReference>
<keyword evidence="2 4" id="KW-0863">Zinc-finger</keyword>
<evidence type="ECO:0000256" key="5">
    <source>
        <dbReference type="SAM" id="MobiDB-lite"/>
    </source>
</evidence>
<organism evidence="7 8">
    <name type="scientific">Scylla paramamosain</name>
    <name type="common">Mud crab</name>
    <dbReference type="NCBI Taxonomy" id="85552"/>
    <lineage>
        <taxon>Eukaryota</taxon>
        <taxon>Metazoa</taxon>
        <taxon>Ecdysozoa</taxon>
        <taxon>Arthropoda</taxon>
        <taxon>Crustacea</taxon>
        <taxon>Multicrustacea</taxon>
        <taxon>Malacostraca</taxon>
        <taxon>Eumalacostraca</taxon>
        <taxon>Eucarida</taxon>
        <taxon>Decapoda</taxon>
        <taxon>Pleocyemata</taxon>
        <taxon>Brachyura</taxon>
        <taxon>Eubrachyura</taxon>
        <taxon>Portunoidea</taxon>
        <taxon>Portunidae</taxon>
        <taxon>Portuninae</taxon>
        <taxon>Scylla</taxon>
    </lineage>
</organism>